<reference evidence="1 2" key="1">
    <citation type="journal article" date="2014" name="Nature">
        <title>Sequential evolution of bacterial morphology by co-option of a developmental regulator.</title>
        <authorList>
            <person name="Jiang C."/>
            <person name="Brown P.J."/>
            <person name="Ducret A."/>
            <person name="Brun Y.V."/>
        </authorList>
    </citation>
    <scope>NUCLEOTIDE SEQUENCE [LARGE SCALE GENOMIC DNA]</scope>
    <source>
        <strain evidence="1 2">DSM 16100</strain>
    </source>
</reference>
<name>V4P3H6_9CAUL</name>
<dbReference type="AlphaFoldDB" id="V4P3H6"/>
<organism evidence="1 2">
    <name type="scientific">Asticcacaulis benevestitus DSM 16100 = ATCC BAA-896</name>
    <dbReference type="NCBI Taxonomy" id="1121022"/>
    <lineage>
        <taxon>Bacteria</taxon>
        <taxon>Pseudomonadati</taxon>
        <taxon>Pseudomonadota</taxon>
        <taxon>Alphaproteobacteria</taxon>
        <taxon>Caulobacterales</taxon>
        <taxon>Caulobacteraceae</taxon>
        <taxon>Asticcacaulis</taxon>
    </lineage>
</organism>
<protein>
    <submittedName>
        <fullName evidence="1">Uncharacterized protein</fullName>
    </submittedName>
</protein>
<dbReference type="EMBL" id="AWGB01000037">
    <property type="protein sequence ID" value="ESQ88532.1"/>
    <property type="molecule type" value="Genomic_DNA"/>
</dbReference>
<evidence type="ECO:0000313" key="2">
    <source>
        <dbReference type="Proteomes" id="UP000017837"/>
    </source>
</evidence>
<dbReference type="PATRIC" id="fig|1121022.4.peg.3237"/>
<proteinExistence type="predicted"/>
<comment type="caution">
    <text evidence="1">The sequence shown here is derived from an EMBL/GenBank/DDBJ whole genome shotgun (WGS) entry which is preliminary data.</text>
</comment>
<accession>V4P3H6</accession>
<gene>
    <name evidence="1" type="ORF">ABENE_15920</name>
</gene>
<sequence length="35" mass="4039">MQKAESERRLQSFDEDVKNAMPLEAFKAELNQRAG</sequence>
<dbReference type="Proteomes" id="UP000017837">
    <property type="component" value="Unassembled WGS sequence"/>
</dbReference>
<evidence type="ECO:0000313" key="1">
    <source>
        <dbReference type="EMBL" id="ESQ88532.1"/>
    </source>
</evidence>
<keyword evidence="2" id="KW-1185">Reference proteome</keyword>